<dbReference type="Pfam" id="PF00378">
    <property type="entry name" value="ECH_1"/>
    <property type="match status" value="1"/>
</dbReference>
<keyword evidence="2" id="KW-0413">Isomerase</keyword>
<dbReference type="CDD" id="cd06558">
    <property type="entry name" value="crotonase-like"/>
    <property type="match status" value="1"/>
</dbReference>
<dbReference type="InterPro" id="IPR029045">
    <property type="entry name" value="ClpP/crotonase-like_dom_sf"/>
</dbReference>
<evidence type="ECO:0000256" key="1">
    <source>
        <dbReference type="ARBA" id="ARBA00005254"/>
    </source>
</evidence>
<comment type="caution">
    <text evidence="2">The sequence shown here is derived from an EMBL/GenBank/DDBJ whole genome shotgun (WGS) entry which is preliminary data.</text>
</comment>
<comment type="similarity">
    <text evidence="1">Belongs to the enoyl-CoA hydratase/isomerase family.</text>
</comment>
<evidence type="ECO:0000313" key="3">
    <source>
        <dbReference type="Proteomes" id="UP000250462"/>
    </source>
</evidence>
<dbReference type="Proteomes" id="UP000250462">
    <property type="component" value="Unassembled WGS sequence"/>
</dbReference>
<proteinExistence type="inferred from homology"/>
<protein>
    <submittedName>
        <fullName evidence="2">Enoyl-CoA hydratase/isomerase family protein</fullName>
    </submittedName>
</protein>
<dbReference type="EMBL" id="QMIG01000003">
    <property type="protein sequence ID" value="RAW17424.1"/>
    <property type="molecule type" value="Genomic_DNA"/>
</dbReference>
<dbReference type="RefSeq" id="WP_112257243.1">
    <property type="nucleotide sequence ID" value="NZ_QMIG01000003.1"/>
</dbReference>
<evidence type="ECO:0000313" key="2">
    <source>
        <dbReference type="EMBL" id="RAW17424.1"/>
    </source>
</evidence>
<name>A0A329QYD8_9ACTN</name>
<dbReference type="InterPro" id="IPR001753">
    <property type="entry name" value="Enoyl-CoA_hydra/iso"/>
</dbReference>
<sequence>MSLQSMAATPRLEDYREEFKEFFHFDRRSDGVLLARAHTLDGPVQLSVENHRALGRMLATVGADPENELLILTGSGDEFMMDADPEGFQLEEEDLEHWAYEYAYKDGRINVSALVNDLEVPTIGIMNGPGFHSEIVLMCDITLMSDDATIFDLHYDIGSVPADGIHCAFQELLGVKRAAYALLTGEAITASTALEYGLVNEVLPREQLVQRAYTIADHIMSQPRTTRRLTTQIVRRPWKRRVVDDLDGGFGIQMFGHLAKRRSIHGTDSIASTVDYVRQGRKNNFD</sequence>
<dbReference type="PANTHER" id="PTHR43802">
    <property type="entry name" value="ENOYL-COA HYDRATASE"/>
    <property type="match status" value="1"/>
</dbReference>
<organism evidence="2 3">
    <name type="scientific">Phytoactinopolyspora halophila</name>
    <dbReference type="NCBI Taxonomy" id="1981511"/>
    <lineage>
        <taxon>Bacteria</taxon>
        <taxon>Bacillati</taxon>
        <taxon>Actinomycetota</taxon>
        <taxon>Actinomycetes</taxon>
        <taxon>Jiangellales</taxon>
        <taxon>Jiangellaceae</taxon>
        <taxon>Phytoactinopolyspora</taxon>
    </lineage>
</organism>
<gene>
    <name evidence="2" type="ORF">DPM12_05225</name>
</gene>
<accession>A0A329QYD8</accession>
<dbReference type="Gene3D" id="3.90.226.10">
    <property type="entry name" value="2-enoyl-CoA Hydratase, Chain A, domain 1"/>
    <property type="match status" value="1"/>
</dbReference>
<dbReference type="OrthoDB" id="9807606at2"/>
<keyword evidence="3" id="KW-1185">Reference proteome</keyword>
<dbReference type="AlphaFoldDB" id="A0A329QYD8"/>
<dbReference type="GO" id="GO:0016853">
    <property type="term" value="F:isomerase activity"/>
    <property type="evidence" value="ECO:0007669"/>
    <property type="project" value="UniProtKB-KW"/>
</dbReference>
<dbReference type="PANTHER" id="PTHR43802:SF1">
    <property type="entry name" value="IP11341P-RELATED"/>
    <property type="match status" value="1"/>
</dbReference>
<reference evidence="2 3" key="1">
    <citation type="submission" date="2018-06" db="EMBL/GenBank/DDBJ databases">
        <title>Phytoactinopolyspora halophila sp. nov., a novel halophilic actinomycete isolated from a saline soil in China.</title>
        <authorList>
            <person name="Tang S.-K."/>
        </authorList>
    </citation>
    <scope>NUCLEOTIDE SEQUENCE [LARGE SCALE GENOMIC DNA]</scope>
    <source>
        <strain evidence="2 3">YIM 96934</strain>
    </source>
</reference>
<dbReference type="SUPFAM" id="SSF52096">
    <property type="entry name" value="ClpP/crotonase"/>
    <property type="match status" value="1"/>
</dbReference>